<dbReference type="GO" id="GO:0016702">
    <property type="term" value="F:oxidoreductase activity, acting on single donors with incorporation of molecular oxygen, incorporation of two atoms of oxygen"/>
    <property type="evidence" value="ECO:0007669"/>
    <property type="project" value="InterPro"/>
</dbReference>
<dbReference type="Pfam" id="PF00775">
    <property type="entry name" value="Dioxygenase_C"/>
    <property type="match status" value="1"/>
</dbReference>
<proteinExistence type="predicted"/>
<dbReference type="InterPro" id="IPR000627">
    <property type="entry name" value="Intradiol_dOase_C"/>
</dbReference>
<dbReference type="Proteomes" id="UP001140091">
    <property type="component" value="Unassembled WGS sequence"/>
</dbReference>
<comment type="caution">
    <text evidence="2">The sequence shown here is derived from an EMBL/GenBank/DDBJ whole genome shotgun (WGS) entry which is preliminary data.</text>
</comment>
<dbReference type="OrthoDB" id="121380at2759"/>
<feature type="non-terminal residue" evidence="2">
    <location>
        <position position="324"/>
    </location>
</feature>
<keyword evidence="3" id="KW-1185">Reference proteome</keyword>
<evidence type="ECO:0000259" key="1">
    <source>
        <dbReference type="Pfam" id="PF00775"/>
    </source>
</evidence>
<name>A0A9W8IXX0_9AGAR</name>
<dbReference type="Gene3D" id="2.60.130.10">
    <property type="entry name" value="Aromatic compound dioxygenase"/>
    <property type="match status" value="1"/>
</dbReference>
<accession>A0A9W8IXX0</accession>
<dbReference type="CDD" id="cd03457">
    <property type="entry name" value="intradiol_dioxygenase_like"/>
    <property type="match status" value="1"/>
</dbReference>
<dbReference type="SUPFAM" id="SSF49482">
    <property type="entry name" value="Aromatic compound dioxygenase"/>
    <property type="match status" value="1"/>
</dbReference>
<evidence type="ECO:0000313" key="2">
    <source>
        <dbReference type="EMBL" id="KAJ2923839.1"/>
    </source>
</evidence>
<dbReference type="PANTHER" id="PTHR34315">
    <property type="match status" value="1"/>
</dbReference>
<dbReference type="EMBL" id="JANBPK010001273">
    <property type="protein sequence ID" value="KAJ2923839.1"/>
    <property type="molecule type" value="Genomic_DNA"/>
</dbReference>
<reference evidence="2" key="1">
    <citation type="submission" date="2022-06" db="EMBL/GenBank/DDBJ databases">
        <title>Genome Sequence of Candolleomyces eurysporus.</title>
        <authorList>
            <person name="Buettner E."/>
        </authorList>
    </citation>
    <scope>NUCLEOTIDE SEQUENCE</scope>
    <source>
        <strain evidence="2">VTCC 930004</strain>
    </source>
</reference>
<evidence type="ECO:0000313" key="3">
    <source>
        <dbReference type="Proteomes" id="UP001140091"/>
    </source>
</evidence>
<dbReference type="InterPro" id="IPR015889">
    <property type="entry name" value="Intradiol_dOase_core"/>
</dbReference>
<dbReference type="PANTHER" id="PTHR34315:SF1">
    <property type="entry name" value="INTRADIOL RING-CLEAVAGE DIOXYGENASES DOMAIN-CONTAINING PROTEIN-RELATED"/>
    <property type="match status" value="1"/>
</dbReference>
<sequence>MFLWSDKSADVLIFLTPEIFAMRLFLLASILAVASFVCAHGADERPATTEELIARNRGIEARNLAARKCASAIAEFEAQRMAKRDRLMKRQTPTSTAPAPHYTSIQNSTCVLHPETIEGPYYIRNEYIRTDLRERQTGVSLVLDVGVINSRTCQPFRNAFVELWASNATGLYGGYPTGQPTHIKTDTFLRGGYFTNDAGIVEITTIYPGYYQGRTAHIHAMVHSNWKSGANGTLLSGQGNVNHIGQFFFDETWNDRVYATSPYNLNRQPRTLNTQDWILWGAGSGAYINLQYLSGSSLTGGLLGYITVVVDGNANYRIQNANSL</sequence>
<gene>
    <name evidence="2" type="ORF">H1R20_g13254</name>
</gene>
<feature type="domain" description="Intradiol ring-cleavage dioxygenases" evidence="1">
    <location>
        <begin position="117"/>
        <end position="250"/>
    </location>
</feature>
<dbReference type="AlphaFoldDB" id="A0A9W8IXX0"/>
<protein>
    <recommendedName>
        <fullName evidence="1">Intradiol ring-cleavage dioxygenases domain-containing protein</fullName>
    </recommendedName>
</protein>
<dbReference type="GO" id="GO:0008199">
    <property type="term" value="F:ferric iron binding"/>
    <property type="evidence" value="ECO:0007669"/>
    <property type="project" value="InterPro"/>
</dbReference>
<organism evidence="2 3">
    <name type="scientific">Candolleomyces eurysporus</name>
    <dbReference type="NCBI Taxonomy" id="2828524"/>
    <lineage>
        <taxon>Eukaryota</taxon>
        <taxon>Fungi</taxon>
        <taxon>Dikarya</taxon>
        <taxon>Basidiomycota</taxon>
        <taxon>Agaricomycotina</taxon>
        <taxon>Agaricomycetes</taxon>
        <taxon>Agaricomycetidae</taxon>
        <taxon>Agaricales</taxon>
        <taxon>Agaricineae</taxon>
        <taxon>Psathyrellaceae</taxon>
        <taxon>Candolleomyces</taxon>
    </lineage>
</organism>